<feature type="transmembrane region" description="Helical" evidence="14">
    <location>
        <begin position="32"/>
        <end position="51"/>
    </location>
</feature>
<dbReference type="InterPro" id="IPR036097">
    <property type="entry name" value="HisK_dim/P_sf"/>
</dbReference>
<evidence type="ECO:0000259" key="15">
    <source>
        <dbReference type="PROSITE" id="PS50109"/>
    </source>
</evidence>
<dbReference type="PROSITE" id="PS50109">
    <property type="entry name" value="HIS_KIN"/>
    <property type="match status" value="1"/>
</dbReference>
<name>A0A9D2Q9N7_9FIRM</name>
<dbReference type="GO" id="GO:0000155">
    <property type="term" value="F:phosphorelay sensor kinase activity"/>
    <property type="evidence" value="ECO:0007669"/>
    <property type="project" value="InterPro"/>
</dbReference>
<keyword evidence="8" id="KW-0547">Nucleotide-binding</keyword>
<evidence type="ECO:0000256" key="8">
    <source>
        <dbReference type="ARBA" id="ARBA00022741"/>
    </source>
</evidence>
<dbReference type="PANTHER" id="PTHR45528">
    <property type="entry name" value="SENSOR HISTIDINE KINASE CPXA"/>
    <property type="match status" value="1"/>
</dbReference>
<keyword evidence="5" id="KW-0597">Phosphoprotein</keyword>
<evidence type="ECO:0000256" key="7">
    <source>
        <dbReference type="ARBA" id="ARBA00022692"/>
    </source>
</evidence>
<feature type="transmembrane region" description="Helical" evidence="14">
    <location>
        <begin position="180"/>
        <end position="203"/>
    </location>
</feature>
<comment type="subcellular location">
    <subcellularLocation>
        <location evidence="2">Cell membrane</location>
        <topology evidence="2">Multi-pass membrane protein</topology>
    </subcellularLocation>
</comment>
<keyword evidence="9 17" id="KW-0418">Kinase</keyword>
<dbReference type="SUPFAM" id="SSF55874">
    <property type="entry name" value="ATPase domain of HSP90 chaperone/DNA topoisomerase II/histidine kinase"/>
    <property type="match status" value="1"/>
</dbReference>
<gene>
    <name evidence="17" type="ORF">H9697_04050</name>
</gene>
<evidence type="ECO:0000313" key="17">
    <source>
        <dbReference type="EMBL" id="HJC74106.1"/>
    </source>
</evidence>
<comment type="catalytic activity">
    <reaction evidence="1">
        <text>ATP + protein L-histidine = ADP + protein N-phospho-L-histidine.</text>
        <dbReference type="EC" id="2.7.13.3"/>
    </reaction>
</comment>
<evidence type="ECO:0000256" key="5">
    <source>
        <dbReference type="ARBA" id="ARBA00022553"/>
    </source>
</evidence>
<dbReference type="SMART" id="SM00388">
    <property type="entry name" value="HisKA"/>
    <property type="match status" value="1"/>
</dbReference>
<dbReference type="Pfam" id="PF00512">
    <property type="entry name" value="HisKA"/>
    <property type="match status" value="1"/>
</dbReference>
<organism evidence="17 18">
    <name type="scientific">Candidatus Mediterraneibacter faecavium</name>
    <dbReference type="NCBI Taxonomy" id="2838668"/>
    <lineage>
        <taxon>Bacteria</taxon>
        <taxon>Bacillati</taxon>
        <taxon>Bacillota</taxon>
        <taxon>Clostridia</taxon>
        <taxon>Lachnospirales</taxon>
        <taxon>Lachnospiraceae</taxon>
        <taxon>Mediterraneibacter</taxon>
    </lineage>
</organism>
<evidence type="ECO:0000259" key="16">
    <source>
        <dbReference type="PROSITE" id="PS50885"/>
    </source>
</evidence>
<dbReference type="Gene3D" id="1.10.287.130">
    <property type="match status" value="1"/>
</dbReference>
<feature type="domain" description="Histidine kinase" evidence="15">
    <location>
        <begin position="270"/>
        <end position="467"/>
    </location>
</feature>
<dbReference type="CDD" id="cd00082">
    <property type="entry name" value="HisKA"/>
    <property type="match status" value="1"/>
</dbReference>
<dbReference type="Proteomes" id="UP000823902">
    <property type="component" value="Unassembled WGS sequence"/>
</dbReference>
<dbReference type="InterPro" id="IPR003660">
    <property type="entry name" value="HAMP_dom"/>
</dbReference>
<evidence type="ECO:0000256" key="13">
    <source>
        <dbReference type="ARBA" id="ARBA00023136"/>
    </source>
</evidence>
<dbReference type="EMBL" id="DWVY01000017">
    <property type="protein sequence ID" value="HJC74106.1"/>
    <property type="molecule type" value="Genomic_DNA"/>
</dbReference>
<reference evidence="17" key="1">
    <citation type="journal article" date="2021" name="PeerJ">
        <title>Extensive microbial diversity within the chicken gut microbiome revealed by metagenomics and culture.</title>
        <authorList>
            <person name="Gilroy R."/>
            <person name="Ravi A."/>
            <person name="Getino M."/>
            <person name="Pursley I."/>
            <person name="Horton D.L."/>
            <person name="Alikhan N.F."/>
            <person name="Baker D."/>
            <person name="Gharbi K."/>
            <person name="Hall N."/>
            <person name="Watson M."/>
            <person name="Adriaenssens E.M."/>
            <person name="Foster-Nyarko E."/>
            <person name="Jarju S."/>
            <person name="Secka A."/>
            <person name="Antonio M."/>
            <person name="Oren A."/>
            <person name="Chaudhuri R.R."/>
            <person name="La Ragione R."/>
            <person name="Hildebrand F."/>
            <person name="Pallen M.J."/>
        </authorList>
    </citation>
    <scope>NUCLEOTIDE SEQUENCE</scope>
    <source>
        <strain evidence="17">CHK196-7946</strain>
    </source>
</reference>
<evidence type="ECO:0000256" key="11">
    <source>
        <dbReference type="ARBA" id="ARBA00022989"/>
    </source>
</evidence>
<keyword evidence="11 14" id="KW-1133">Transmembrane helix</keyword>
<dbReference type="InterPro" id="IPR008358">
    <property type="entry name" value="Sig_transdc_His_kin/Pase_MprB"/>
</dbReference>
<reference evidence="17" key="2">
    <citation type="submission" date="2021-04" db="EMBL/GenBank/DDBJ databases">
        <authorList>
            <person name="Gilroy R."/>
        </authorList>
    </citation>
    <scope>NUCLEOTIDE SEQUENCE</scope>
    <source>
        <strain evidence="17">CHK196-7946</strain>
    </source>
</reference>
<dbReference type="InterPro" id="IPR050398">
    <property type="entry name" value="HssS/ArlS-like"/>
</dbReference>
<keyword evidence="12" id="KW-0902">Two-component regulatory system</keyword>
<dbReference type="InterPro" id="IPR005467">
    <property type="entry name" value="His_kinase_dom"/>
</dbReference>
<keyword evidence="10" id="KW-0067">ATP-binding</keyword>
<evidence type="ECO:0000256" key="10">
    <source>
        <dbReference type="ARBA" id="ARBA00022840"/>
    </source>
</evidence>
<keyword evidence="4" id="KW-1003">Cell membrane</keyword>
<accession>A0A9D2Q9N7</accession>
<dbReference type="PANTHER" id="PTHR45528:SF1">
    <property type="entry name" value="SENSOR HISTIDINE KINASE CPXA"/>
    <property type="match status" value="1"/>
</dbReference>
<dbReference type="PROSITE" id="PS50885">
    <property type="entry name" value="HAMP"/>
    <property type="match status" value="1"/>
</dbReference>
<proteinExistence type="predicted"/>
<evidence type="ECO:0000313" key="18">
    <source>
        <dbReference type="Proteomes" id="UP000823902"/>
    </source>
</evidence>
<comment type="caution">
    <text evidence="17">The sequence shown here is derived from an EMBL/GenBank/DDBJ whole genome shotgun (WGS) entry which is preliminary data.</text>
</comment>
<evidence type="ECO:0000256" key="3">
    <source>
        <dbReference type="ARBA" id="ARBA00012438"/>
    </source>
</evidence>
<dbReference type="GO" id="GO:0005886">
    <property type="term" value="C:plasma membrane"/>
    <property type="evidence" value="ECO:0007669"/>
    <property type="project" value="UniProtKB-SubCell"/>
</dbReference>
<keyword evidence="7 14" id="KW-0812">Transmembrane</keyword>
<keyword evidence="6" id="KW-0808">Transferase</keyword>
<dbReference type="SUPFAM" id="SSF47384">
    <property type="entry name" value="Homodimeric domain of signal transducing histidine kinase"/>
    <property type="match status" value="1"/>
</dbReference>
<feature type="domain" description="HAMP" evidence="16">
    <location>
        <begin position="203"/>
        <end position="255"/>
    </location>
</feature>
<keyword evidence="13 14" id="KW-0472">Membrane</keyword>
<dbReference type="Gene3D" id="3.30.565.10">
    <property type="entry name" value="Histidine kinase-like ATPase, C-terminal domain"/>
    <property type="match status" value="1"/>
</dbReference>
<evidence type="ECO:0000256" key="6">
    <source>
        <dbReference type="ARBA" id="ARBA00022679"/>
    </source>
</evidence>
<dbReference type="InterPro" id="IPR003661">
    <property type="entry name" value="HisK_dim/P_dom"/>
</dbReference>
<dbReference type="AlphaFoldDB" id="A0A9D2Q9N7"/>
<dbReference type="PRINTS" id="PR01780">
    <property type="entry name" value="LANTIREGPROT"/>
</dbReference>
<evidence type="ECO:0000256" key="12">
    <source>
        <dbReference type="ARBA" id="ARBA00023012"/>
    </source>
</evidence>
<dbReference type="Pfam" id="PF00672">
    <property type="entry name" value="HAMP"/>
    <property type="match status" value="1"/>
</dbReference>
<evidence type="ECO:0000256" key="2">
    <source>
        <dbReference type="ARBA" id="ARBA00004651"/>
    </source>
</evidence>
<dbReference type="SMART" id="SM00304">
    <property type="entry name" value="HAMP"/>
    <property type="match status" value="1"/>
</dbReference>
<sequence length="479" mass="54641">MTKETEHGTSRVKKAAAAAAEKIGSWKIRTKMVLLLLVMAVVSISLFVFLWRHQADAADLLERSGIVTWFDAGEFLEKAESAAKYYNVPESEDDEEGKKAFEPFLDLMTDDYTGVSIYGIDDGLYRYGRIPNIMDHFIFGSLLASSQIILGEQYGDVTMEFANGTYDLIYYSYHRSRFTYPYFIASIILCVAVFLSGILIFLGRMMRRVSAVKDSIVRMSVGDLTSPVPPCGADEIGIVAKELDTLRRTLQENIRRESESRQANQDLITAMSHDLRTPLTVLNGYLEVLKLKRADPDAQEKYVERCLEKATDIKALTDRMFEYALVYEENETADLEPLPVYVLAECLRENCEFIRIAGFTVEEKLQYTTESRMYGDEIMLKRIFSNLFSNILKYGDKKGAVTVQICPECGRIKVMITNLIKKDAADTESNQIGLRSVRKMVEMHQGELYTFVETNIYTVSIVFELIHKCSRQTRERLQE</sequence>
<dbReference type="CDD" id="cd06225">
    <property type="entry name" value="HAMP"/>
    <property type="match status" value="1"/>
</dbReference>
<evidence type="ECO:0000256" key="14">
    <source>
        <dbReference type="SAM" id="Phobius"/>
    </source>
</evidence>
<dbReference type="InterPro" id="IPR036890">
    <property type="entry name" value="HATPase_C_sf"/>
</dbReference>
<dbReference type="GO" id="GO:0005524">
    <property type="term" value="F:ATP binding"/>
    <property type="evidence" value="ECO:0007669"/>
    <property type="project" value="UniProtKB-KW"/>
</dbReference>
<dbReference type="EC" id="2.7.13.3" evidence="3"/>
<evidence type="ECO:0000256" key="4">
    <source>
        <dbReference type="ARBA" id="ARBA00022475"/>
    </source>
</evidence>
<dbReference type="Gene3D" id="6.10.340.10">
    <property type="match status" value="1"/>
</dbReference>
<evidence type="ECO:0000256" key="1">
    <source>
        <dbReference type="ARBA" id="ARBA00000085"/>
    </source>
</evidence>
<evidence type="ECO:0000256" key="9">
    <source>
        <dbReference type="ARBA" id="ARBA00022777"/>
    </source>
</evidence>
<protein>
    <recommendedName>
        <fullName evidence="3">histidine kinase</fullName>
        <ecNumber evidence="3">2.7.13.3</ecNumber>
    </recommendedName>
</protein>